<evidence type="ECO:0000256" key="1">
    <source>
        <dbReference type="SAM" id="Phobius"/>
    </source>
</evidence>
<keyword evidence="1" id="KW-1133">Transmembrane helix</keyword>
<keyword evidence="1" id="KW-0812">Transmembrane</keyword>
<dbReference type="Proteomes" id="UP001265700">
    <property type="component" value="Unassembled WGS sequence"/>
</dbReference>
<dbReference type="EMBL" id="JAVDWU010000010">
    <property type="protein sequence ID" value="MDR7152115.1"/>
    <property type="molecule type" value="Genomic_DNA"/>
</dbReference>
<accession>A0ABU1WS31</accession>
<sequence>MDWFGVVFSVAFLLSLLTGKAYFRRVYDRDETPAMYWQIVGCYAALAALGPVLRFFQAG</sequence>
<name>A0ABU1WS31_9BURK</name>
<feature type="transmembrane region" description="Helical" evidence="1">
    <location>
        <begin position="35"/>
        <end position="56"/>
    </location>
</feature>
<comment type="caution">
    <text evidence="2">The sequence shown here is derived from an EMBL/GenBank/DDBJ whole genome shotgun (WGS) entry which is preliminary data.</text>
</comment>
<keyword evidence="1" id="KW-0472">Membrane</keyword>
<evidence type="ECO:0000313" key="2">
    <source>
        <dbReference type="EMBL" id="MDR7152115.1"/>
    </source>
</evidence>
<reference evidence="2 3" key="1">
    <citation type="submission" date="2023-07" db="EMBL/GenBank/DDBJ databases">
        <title>Sorghum-associated microbial communities from plants grown in Nebraska, USA.</title>
        <authorList>
            <person name="Schachtman D."/>
        </authorList>
    </citation>
    <scope>NUCLEOTIDE SEQUENCE [LARGE SCALE GENOMIC DNA]</scope>
    <source>
        <strain evidence="2 3">4249</strain>
    </source>
</reference>
<organism evidence="2 3">
    <name type="scientific">Hydrogenophaga palleronii</name>
    <dbReference type="NCBI Taxonomy" id="65655"/>
    <lineage>
        <taxon>Bacteria</taxon>
        <taxon>Pseudomonadati</taxon>
        <taxon>Pseudomonadota</taxon>
        <taxon>Betaproteobacteria</taxon>
        <taxon>Burkholderiales</taxon>
        <taxon>Comamonadaceae</taxon>
        <taxon>Hydrogenophaga</taxon>
    </lineage>
</organism>
<protein>
    <submittedName>
        <fullName evidence="2">Uncharacterized protein</fullName>
    </submittedName>
</protein>
<proteinExistence type="predicted"/>
<dbReference type="RefSeq" id="WP_310320536.1">
    <property type="nucleotide sequence ID" value="NZ_JAVDWU010000010.1"/>
</dbReference>
<keyword evidence="3" id="KW-1185">Reference proteome</keyword>
<evidence type="ECO:0000313" key="3">
    <source>
        <dbReference type="Proteomes" id="UP001265700"/>
    </source>
</evidence>
<gene>
    <name evidence="2" type="ORF">J2W49_004091</name>
</gene>